<evidence type="ECO:0000313" key="2">
    <source>
        <dbReference type="EMBL" id="GAA47987.1"/>
    </source>
</evidence>
<reference evidence="2" key="1">
    <citation type="journal article" date="2011" name="Genome Biol.">
        <title>The draft genome of the carcinogenic human liver fluke Clonorchis sinensis.</title>
        <authorList>
            <person name="Wang X."/>
            <person name="Chen W."/>
            <person name="Huang Y."/>
            <person name="Sun J."/>
            <person name="Men J."/>
            <person name="Liu H."/>
            <person name="Luo F."/>
            <person name="Guo L."/>
            <person name="Lv X."/>
            <person name="Deng C."/>
            <person name="Zhou C."/>
            <person name="Fan Y."/>
            <person name="Li X."/>
            <person name="Huang L."/>
            <person name="Hu Y."/>
            <person name="Liang C."/>
            <person name="Hu X."/>
            <person name="Xu J."/>
            <person name="Yu X."/>
        </authorList>
    </citation>
    <scope>NUCLEOTIDE SEQUENCE [LARGE SCALE GENOMIC DNA]</scope>
    <source>
        <strain evidence="2">Henan</strain>
    </source>
</reference>
<organism evidence="2 3">
    <name type="scientific">Clonorchis sinensis</name>
    <name type="common">Chinese liver fluke</name>
    <dbReference type="NCBI Taxonomy" id="79923"/>
    <lineage>
        <taxon>Eukaryota</taxon>
        <taxon>Metazoa</taxon>
        <taxon>Spiralia</taxon>
        <taxon>Lophotrochozoa</taxon>
        <taxon>Platyhelminthes</taxon>
        <taxon>Trematoda</taxon>
        <taxon>Digenea</taxon>
        <taxon>Opisthorchiida</taxon>
        <taxon>Opisthorchiata</taxon>
        <taxon>Opisthorchiidae</taxon>
        <taxon>Clonorchis</taxon>
    </lineage>
</organism>
<reference key="2">
    <citation type="submission" date="2011-10" db="EMBL/GenBank/DDBJ databases">
        <title>The genome and transcriptome sequence of Clonorchis sinensis provide insights into the carcinogenic liver fluke.</title>
        <authorList>
            <person name="Wang X."/>
            <person name="Huang Y."/>
            <person name="Chen W."/>
            <person name="Liu H."/>
            <person name="Guo L."/>
            <person name="Chen Y."/>
            <person name="Luo F."/>
            <person name="Zhou W."/>
            <person name="Sun J."/>
            <person name="Mao Q."/>
            <person name="Liang P."/>
            <person name="Zhou C."/>
            <person name="Tian Y."/>
            <person name="Men J."/>
            <person name="Lv X."/>
            <person name="Huang L."/>
            <person name="Zhou J."/>
            <person name="Hu Y."/>
            <person name="Li R."/>
            <person name="Zhang F."/>
            <person name="Lei H."/>
            <person name="Li X."/>
            <person name="Hu X."/>
            <person name="Liang C."/>
            <person name="Xu J."/>
            <person name="Wu Z."/>
            <person name="Yu X."/>
        </authorList>
    </citation>
    <scope>NUCLEOTIDE SEQUENCE</scope>
    <source>
        <strain>Henan</strain>
    </source>
</reference>
<accession>G7Y4V1</accession>
<proteinExistence type="predicted"/>
<protein>
    <submittedName>
        <fullName evidence="2">Uncharacterized protein</fullName>
    </submittedName>
</protein>
<keyword evidence="3" id="KW-1185">Reference proteome</keyword>
<name>G7Y4V1_CLOSI</name>
<feature type="region of interest" description="Disordered" evidence="1">
    <location>
        <begin position="92"/>
        <end position="113"/>
    </location>
</feature>
<sequence>MSVVGVGRLAGWGPRDPACAWLETLQEMAANRCSNNYDPNKVLETIDAVLAKETADDNVSGVLAVEAPSSGQTTCVLDRMIAAKQREVELEMAGSTKINQPRSRPTTRAHPQRTTIKQREVELMEYQLVPALVTIPAAPLPASR</sequence>
<dbReference type="AlphaFoldDB" id="G7Y4V1"/>
<evidence type="ECO:0000313" key="3">
    <source>
        <dbReference type="Proteomes" id="UP000008909"/>
    </source>
</evidence>
<evidence type="ECO:0000256" key="1">
    <source>
        <dbReference type="SAM" id="MobiDB-lite"/>
    </source>
</evidence>
<dbReference type="EMBL" id="DF142863">
    <property type="protein sequence ID" value="GAA47987.1"/>
    <property type="molecule type" value="Genomic_DNA"/>
</dbReference>
<dbReference type="Proteomes" id="UP000008909">
    <property type="component" value="Unassembled WGS sequence"/>
</dbReference>
<gene>
    <name evidence="2" type="ORF">CLF_101050</name>
</gene>